<evidence type="ECO:0000313" key="2">
    <source>
        <dbReference type="EMBL" id="ESU40932.1"/>
    </source>
</evidence>
<dbReference type="VEuPathDB" id="GiardiaDB:DHA2_152630"/>
<evidence type="ECO:0000256" key="1">
    <source>
        <dbReference type="SAM" id="MobiDB-lite"/>
    </source>
</evidence>
<proteinExistence type="predicted"/>
<comment type="caution">
    <text evidence="2">The sequence shown here is derived from an EMBL/GenBank/DDBJ whole genome shotgun (WGS) entry which is preliminary data.</text>
</comment>
<dbReference type="VEuPathDB" id="GiardiaDB:GL50581_1620"/>
<dbReference type="VEuPathDB" id="GiardiaDB:GL50803_009048"/>
<feature type="region of interest" description="Disordered" evidence="1">
    <location>
        <begin position="253"/>
        <end position="341"/>
    </location>
</feature>
<sequence length="425" mass="46701">MNRNRYMEQALTVNQLQSATIKTNKFIPVPIRRSDPVLERCNIPTANSAYLQVTDSVTSFTSSISSSIAETHIPESCLSDRPLSSKSSLSAPLSRLLIPEVPTNTCPIQPLSNDRLTDNRVPSLQPAPKIISDKLQGSEKVSPETLAKLLTTDSPPPSHNFLNYIYSTTSVDAGQPHTTDEPTFTVTSVKRSDGEIIKTTRQKNDSPKPPQDPYIQSVAMLTQLVTQNTHLVKTALDAISVAAIKPQQTIPIDHTEPATIPPSLERQMLRTPQPPPEAMSKRAMPQTLTESRQTSTKLPQRKPTRIPKPALPSNTTQYVPSTPIFTPNDHRSNTKADPHDDLIGVPIRAQEYMPSGSMDFLNALIKEENHEEIAKIPTRSSAMPAFDPFLNDLVNAASQLDDLVNSMCSDVSYTGKVRTTKVALS</sequence>
<dbReference type="Proteomes" id="UP000018040">
    <property type="component" value="Unassembled WGS sequence"/>
</dbReference>
<reference evidence="3" key="1">
    <citation type="submission" date="2012-02" db="EMBL/GenBank/DDBJ databases">
        <title>Genome sequencing of Giardia lamblia Genotypes A2 and B isolates (DH and GS) and comparative analysis with the genomes of Genotypes A1 and E (WB and Pig).</title>
        <authorList>
            <person name="Adam R."/>
            <person name="Dahlstrom E."/>
            <person name="Martens C."/>
            <person name="Bruno D."/>
            <person name="Barbian K."/>
            <person name="Porcella S.F."/>
            <person name="Nash T."/>
        </authorList>
    </citation>
    <scope>NUCLEOTIDE SEQUENCE</scope>
    <source>
        <strain evidence="3">GS</strain>
    </source>
</reference>
<dbReference type="EMBL" id="AHHH01000160">
    <property type="protein sequence ID" value="ESU40932.1"/>
    <property type="molecule type" value="Genomic_DNA"/>
</dbReference>
<reference evidence="2 3" key="2">
    <citation type="journal article" date="2013" name="Genome Biol. Evol.">
        <title>Genome sequencing of Giardia lamblia genotypes A2 and B isolates (DH and GS) and comparative analysis with the genomes of genotypes A1 and E (WB and Pig).</title>
        <authorList>
            <person name="Adam R.D."/>
            <person name="Dahlstrom E.W."/>
            <person name="Martens C.A."/>
            <person name="Bruno D.P."/>
            <person name="Barbian K.D."/>
            <person name="Ricklefs S.M."/>
            <person name="Hernandez M.M."/>
            <person name="Narla N.P."/>
            <person name="Patel R.B."/>
            <person name="Porcella S.F."/>
            <person name="Nash T.E."/>
        </authorList>
    </citation>
    <scope>NUCLEOTIDE SEQUENCE [LARGE SCALE GENOMIC DNA]</scope>
    <source>
        <strain evidence="2 3">GS</strain>
    </source>
</reference>
<gene>
    <name evidence="2" type="ORF">GSB_153706</name>
</gene>
<dbReference type="AlphaFoldDB" id="V6TRF2"/>
<organism evidence="2 3">
    <name type="scientific">Giardia intestinalis</name>
    <name type="common">Giardia lamblia</name>
    <dbReference type="NCBI Taxonomy" id="5741"/>
    <lineage>
        <taxon>Eukaryota</taxon>
        <taxon>Metamonada</taxon>
        <taxon>Diplomonadida</taxon>
        <taxon>Hexamitidae</taxon>
        <taxon>Giardiinae</taxon>
        <taxon>Giardia</taxon>
    </lineage>
</organism>
<feature type="compositionally biased region" description="Polar residues" evidence="1">
    <location>
        <begin position="312"/>
        <end position="325"/>
    </location>
</feature>
<dbReference type="OrthoDB" id="10261125at2759"/>
<feature type="compositionally biased region" description="Polar residues" evidence="1">
    <location>
        <begin position="286"/>
        <end position="298"/>
    </location>
</feature>
<evidence type="ECO:0000313" key="3">
    <source>
        <dbReference type="Proteomes" id="UP000018040"/>
    </source>
</evidence>
<accession>V6TRF2</accession>
<feature type="compositionally biased region" description="Basic and acidic residues" evidence="1">
    <location>
        <begin position="328"/>
        <end position="341"/>
    </location>
</feature>
<protein>
    <submittedName>
        <fullName evidence="2">Uncharacterized protein</fullName>
    </submittedName>
</protein>
<name>V6TRF2_GIAIN</name>
<dbReference type="VEuPathDB" id="GiardiaDB:QR46_4652"/>